<gene>
    <name evidence="2" type="ORF">L201_000696</name>
</gene>
<accession>A0AAX4JKA6</accession>
<feature type="region of interest" description="Disordered" evidence="1">
    <location>
        <begin position="77"/>
        <end position="99"/>
    </location>
</feature>
<dbReference type="GeneID" id="91091368"/>
<dbReference type="EMBL" id="CP144098">
    <property type="protein sequence ID" value="WWC85829.1"/>
    <property type="molecule type" value="Genomic_DNA"/>
</dbReference>
<keyword evidence="3" id="KW-1185">Reference proteome</keyword>
<evidence type="ECO:0000313" key="3">
    <source>
        <dbReference type="Proteomes" id="UP001355207"/>
    </source>
</evidence>
<dbReference type="AlphaFoldDB" id="A0AAX4JKA6"/>
<dbReference type="Proteomes" id="UP001355207">
    <property type="component" value="Chromosome 1"/>
</dbReference>
<evidence type="ECO:0000256" key="1">
    <source>
        <dbReference type="SAM" id="MobiDB-lite"/>
    </source>
</evidence>
<name>A0AAX4JKA6_9TREE</name>
<organism evidence="2 3">
    <name type="scientific">Kwoniella dendrophila CBS 6074</name>
    <dbReference type="NCBI Taxonomy" id="1295534"/>
    <lineage>
        <taxon>Eukaryota</taxon>
        <taxon>Fungi</taxon>
        <taxon>Dikarya</taxon>
        <taxon>Basidiomycota</taxon>
        <taxon>Agaricomycotina</taxon>
        <taxon>Tremellomycetes</taxon>
        <taxon>Tremellales</taxon>
        <taxon>Cryptococcaceae</taxon>
        <taxon>Kwoniella</taxon>
    </lineage>
</organism>
<feature type="compositionally biased region" description="Low complexity" evidence="1">
    <location>
        <begin position="77"/>
        <end position="90"/>
    </location>
</feature>
<proteinExistence type="predicted"/>
<reference evidence="2 3" key="1">
    <citation type="submission" date="2024-01" db="EMBL/GenBank/DDBJ databases">
        <title>Comparative genomics of Cryptococcus and Kwoniella reveals pathogenesis evolution and contrasting modes of karyotype evolution via chromosome fusion or intercentromeric recombination.</title>
        <authorList>
            <person name="Coelho M.A."/>
            <person name="David-Palma M."/>
            <person name="Shea T."/>
            <person name="Bowers K."/>
            <person name="McGinley-Smith S."/>
            <person name="Mohammad A.W."/>
            <person name="Gnirke A."/>
            <person name="Yurkov A.M."/>
            <person name="Nowrousian M."/>
            <person name="Sun S."/>
            <person name="Cuomo C.A."/>
            <person name="Heitman J."/>
        </authorList>
    </citation>
    <scope>NUCLEOTIDE SEQUENCE [LARGE SCALE GENOMIC DNA]</scope>
    <source>
        <strain evidence="2 3">CBS 6074</strain>
    </source>
</reference>
<sequence length="113" mass="12605">MNYLEEGHIDKKGNFKPETRRNDFDIAKMSTRSGSSDVFRQSLDFWSKRSVQTGSSEPFDGETTLNPTAAEFFFAPQGATTTSGQSGTAGESEEDVDMSRTIKDIEKLLDCEY</sequence>
<dbReference type="RefSeq" id="XP_066072592.1">
    <property type="nucleotide sequence ID" value="XM_066216495.1"/>
</dbReference>
<evidence type="ECO:0000313" key="2">
    <source>
        <dbReference type="EMBL" id="WWC85829.1"/>
    </source>
</evidence>
<protein>
    <submittedName>
        <fullName evidence="2">Uncharacterized protein</fullName>
    </submittedName>
</protein>